<dbReference type="Proteomes" id="UP000834106">
    <property type="component" value="Chromosome 7"/>
</dbReference>
<evidence type="ECO:0000313" key="3">
    <source>
        <dbReference type="Proteomes" id="UP000834106"/>
    </source>
</evidence>
<sequence>MDKSKNSVGESSGSKLNPDAKPFRAPANVPRFETTPIDRDRTLFMKFSADFPPISQQEIQNYFTERFGNDCIESLYVPRRNERDSELGIITFSRPLIPIVIMGRWEEIVLFICTRPILFKRFLGRGGVN</sequence>
<organism evidence="2 3">
    <name type="scientific">Fraxinus pennsylvanica</name>
    <dbReference type="NCBI Taxonomy" id="56036"/>
    <lineage>
        <taxon>Eukaryota</taxon>
        <taxon>Viridiplantae</taxon>
        <taxon>Streptophyta</taxon>
        <taxon>Embryophyta</taxon>
        <taxon>Tracheophyta</taxon>
        <taxon>Spermatophyta</taxon>
        <taxon>Magnoliopsida</taxon>
        <taxon>eudicotyledons</taxon>
        <taxon>Gunneridae</taxon>
        <taxon>Pentapetalae</taxon>
        <taxon>asterids</taxon>
        <taxon>lamiids</taxon>
        <taxon>Lamiales</taxon>
        <taxon>Oleaceae</taxon>
        <taxon>Oleeae</taxon>
        <taxon>Fraxinus</taxon>
    </lineage>
</organism>
<gene>
    <name evidence="2" type="ORF">FPE_LOCUS12014</name>
</gene>
<evidence type="ECO:0000256" key="1">
    <source>
        <dbReference type="SAM" id="MobiDB-lite"/>
    </source>
</evidence>
<proteinExistence type="predicted"/>
<accession>A0AAD1Z888</accession>
<dbReference type="PANTHER" id="PTHR33527:SF45">
    <property type="entry name" value="RRM DOMAIN-CONTAINING PROTEIN"/>
    <property type="match status" value="1"/>
</dbReference>
<feature type="region of interest" description="Disordered" evidence="1">
    <location>
        <begin position="1"/>
        <end position="31"/>
    </location>
</feature>
<dbReference type="PANTHER" id="PTHR33527">
    <property type="entry name" value="OS07G0274300 PROTEIN"/>
    <property type="match status" value="1"/>
</dbReference>
<feature type="compositionally biased region" description="Polar residues" evidence="1">
    <location>
        <begin position="1"/>
        <end position="15"/>
    </location>
</feature>
<protein>
    <submittedName>
        <fullName evidence="2">Uncharacterized protein</fullName>
    </submittedName>
</protein>
<dbReference type="EMBL" id="OU503042">
    <property type="protein sequence ID" value="CAI9764584.1"/>
    <property type="molecule type" value="Genomic_DNA"/>
</dbReference>
<dbReference type="AlphaFoldDB" id="A0AAD1Z888"/>
<reference evidence="2" key="1">
    <citation type="submission" date="2023-05" db="EMBL/GenBank/DDBJ databases">
        <authorList>
            <person name="Huff M."/>
        </authorList>
    </citation>
    <scope>NUCLEOTIDE SEQUENCE</scope>
</reference>
<evidence type="ECO:0000313" key="2">
    <source>
        <dbReference type="EMBL" id="CAI9764584.1"/>
    </source>
</evidence>
<keyword evidence="3" id="KW-1185">Reference proteome</keyword>
<name>A0AAD1Z888_9LAMI</name>